<accession>A0A150G219</accession>
<evidence type="ECO:0000313" key="6">
    <source>
        <dbReference type="Proteomes" id="UP000075714"/>
    </source>
</evidence>
<name>A0A150G219_GONPE</name>
<comment type="caution">
    <text evidence="5">The sequence shown here is derived from an EMBL/GenBank/DDBJ whole genome shotgun (WGS) entry which is preliminary data.</text>
</comment>
<dbReference type="Pfam" id="PF12796">
    <property type="entry name" value="Ank_2"/>
    <property type="match status" value="1"/>
</dbReference>
<evidence type="ECO:0000256" key="4">
    <source>
        <dbReference type="SAM" id="MobiDB-lite"/>
    </source>
</evidence>
<feature type="region of interest" description="Disordered" evidence="4">
    <location>
        <begin position="215"/>
        <end position="259"/>
    </location>
</feature>
<proteinExistence type="predicted"/>
<feature type="repeat" description="ANK" evidence="3">
    <location>
        <begin position="98"/>
        <end position="130"/>
    </location>
</feature>
<dbReference type="Gene3D" id="1.25.40.20">
    <property type="entry name" value="Ankyrin repeat-containing domain"/>
    <property type="match status" value="2"/>
</dbReference>
<dbReference type="Pfam" id="PF00023">
    <property type="entry name" value="Ank"/>
    <property type="match status" value="1"/>
</dbReference>
<dbReference type="AlphaFoldDB" id="A0A150G219"/>
<dbReference type="InterPro" id="IPR002110">
    <property type="entry name" value="Ankyrin_rpt"/>
</dbReference>
<dbReference type="PANTHER" id="PTHR24171">
    <property type="entry name" value="ANKYRIN REPEAT DOMAIN-CONTAINING PROTEIN 39-RELATED"/>
    <property type="match status" value="1"/>
</dbReference>
<dbReference type="PROSITE" id="PS50088">
    <property type="entry name" value="ANK_REPEAT"/>
    <property type="match status" value="3"/>
</dbReference>
<sequence length="259" mass="28125">MGAQRRECEKTFKVLLKAKEYIEAADKEGQTPLHVAAAEGRLEVVKELLAVGADVKAADKDQRTPLHLAVAAEEVSDRVQVVKKLLEGGAKKDTEDKVGKTPLHWAAEKDHMDIVMRLLEQSANPDVKDQDGATPLQLTSPGATRDAFIKYLFTKFVTLVLISNSSDPPTVILNGVGAIFILEFDETIARVFVSHYPDAVYGVLAKKLLHKRGKARSEAGATKEASPDGDPADEEAPAESWEAAQEERAAAKAVTQRTC</sequence>
<gene>
    <name evidence="5" type="ORF">GPECTOR_93g620</name>
</gene>
<keyword evidence="2 3" id="KW-0040">ANK repeat</keyword>
<keyword evidence="1" id="KW-0677">Repeat</keyword>
<feature type="repeat" description="ANK" evidence="3">
    <location>
        <begin position="61"/>
        <end position="97"/>
    </location>
</feature>
<dbReference type="Proteomes" id="UP000075714">
    <property type="component" value="Unassembled WGS sequence"/>
</dbReference>
<evidence type="ECO:0000256" key="1">
    <source>
        <dbReference type="ARBA" id="ARBA00022737"/>
    </source>
</evidence>
<dbReference type="EMBL" id="LSYV01000094">
    <property type="protein sequence ID" value="KXZ43350.1"/>
    <property type="molecule type" value="Genomic_DNA"/>
</dbReference>
<dbReference type="OrthoDB" id="674805at2759"/>
<dbReference type="PRINTS" id="PR01415">
    <property type="entry name" value="ANKYRIN"/>
</dbReference>
<dbReference type="SUPFAM" id="SSF48403">
    <property type="entry name" value="Ankyrin repeat"/>
    <property type="match status" value="1"/>
</dbReference>
<evidence type="ECO:0000256" key="3">
    <source>
        <dbReference type="PROSITE-ProRule" id="PRU00023"/>
    </source>
</evidence>
<feature type="repeat" description="ANK" evidence="3">
    <location>
        <begin position="28"/>
        <end position="60"/>
    </location>
</feature>
<evidence type="ECO:0000313" key="5">
    <source>
        <dbReference type="EMBL" id="KXZ43350.1"/>
    </source>
</evidence>
<evidence type="ECO:0000256" key="2">
    <source>
        <dbReference type="ARBA" id="ARBA00023043"/>
    </source>
</evidence>
<organism evidence="5 6">
    <name type="scientific">Gonium pectorale</name>
    <name type="common">Green alga</name>
    <dbReference type="NCBI Taxonomy" id="33097"/>
    <lineage>
        <taxon>Eukaryota</taxon>
        <taxon>Viridiplantae</taxon>
        <taxon>Chlorophyta</taxon>
        <taxon>core chlorophytes</taxon>
        <taxon>Chlorophyceae</taxon>
        <taxon>CS clade</taxon>
        <taxon>Chlamydomonadales</taxon>
        <taxon>Volvocaceae</taxon>
        <taxon>Gonium</taxon>
    </lineage>
</organism>
<dbReference type="PROSITE" id="PS50297">
    <property type="entry name" value="ANK_REP_REGION"/>
    <property type="match status" value="3"/>
</dbReference>
<dbReference type="InterPro" id="IPR036770">
    <property type="entry name" value="Ankyrin_rpt-contain_sf"/>
</dbReference>
<reference evidence="6" key="1">
    <citation type="journal article" date="2016" name="Nat. Commun.">
        <title>The Gonium pectorale genome demonstrates co-option of cell cycle regulation during the evolution of multicellularity.</title>
        <authorList>
            <person name="Hanschen E.R."/>
            <person name="Marriage T.N."/>
            <person name="Ferris P.J."/>
            <person name="Hamaji T."/>
            <person name="Toyoda A."/>
            <person name="Fujiyama A."/>
            <person name="Neme R."/>
            <person name="Noguchi H."/>
            <person name="Minakuchi Y."/>
            <person name="Suzuki M."/>
            <person name="Kawai-Toyooka H."/>
            <person name="Smith D.R."/>
            <person name="Sparks H."/>
            <person name="Anderson J."/>
            <person name="Bakaric R."/>
            <person name="Luria V."/>
            <person name="Karger A."/>
            <person name="Kirschner M.W."/>
            <person name="Durand P.M."/>
            <person name="Michod R.E."/>
            <person name="Nozaki H."/>
            <person name="Olson B.J."/>
        </authorList>
    </citation>
    <scope>NUCLEOTIDE SEQUENCE [LARGE SCALE GENOMIC DNA]</scope>
    <source>
        <strain evidence="6">NIES-2863</strain>
    </source>
</reference>
<dbReference type="STRING" id="33097.A0A150G219"/>
<protein>
    <submittedName>
        <fullName evidence="5">Uncharacterized protein</fullName>
    </submittedName>
</protein>
<keyword evidence="6" id="KW-1185">Reference proteome</keyword>
<dbReference type="SMART" id="SM00248">
    <property type="entry name" value="ANK"/>
    <property type="match status" value="3"/>
</dbReference>